<dbReference type="PANTHER" id="PTHR47595">
    <property type="entry name" value="HEAT SHOCK 70 KDA PROTEIN 14"/>
    <property type="match status" value="1"/>
</dbReference>
<evidence type="ECO:0000313" key="4">
    <source>
        <dbReference type="Proteomes" id="UP001162156"/>
    </source>
</evidence>
<feature type="domain" description="Myb/SANT-like DNA-binding" evidence="2">
    <location>
        <begin position="76"/>
        <end position="163"/>
    </location>
</feature>
<sequence>MESISPLVHDLVRDENNEIICDNNQLLLRNRQAGDCFFIPLSKQLADMFGFSIKEEVQRNVLYNHKEDTSNETGGKWTHENTLKLIELYKKYEKEFLSTTTKNEVVYKKISADLEVGGVKYSTTQCLNKFKYLKMRYMKWKDSQKRSGAATFRFEYASELDEIFGKKPTINPPVIASSQREIIYSESSADEGSTGLLQDDVEPPTKKIKT</sequence>
<organism evidence="3 4">
    <name type="scientific">Rhamnusium bicolor</name>
    <dbReference type="NCBI Taxonomy" id="1586634"/>
    <lineage>
        <taxon>Eukaryota</taxon>
        <taxon>Metazoa</taxon>
        <taxon>Ecdysozoa</taxon>
        <taxon>Arthropoda</taxon>
        <taxon>Hexapoda</taxon>
        <taxon>Insecta</taxon>
        <taxon>Pterygota</taxon>
        <taxon>Neoptera</taxon>
        <taxon>Endopterygota</taxon>
        <taxon>Coleoptera</taxon>
        <taxon>Polyphaga</taxon>
        <taxon>Cucujiformia</taxon>
        <taxon>Chrysomeloidea</taxon>
        <taxon>Cerambycidae</taxon>
        <taxon>Lepturinae</taxon>
        <taxon>Rhagiini</taxon>
        <taxon>Rhamnusium</taxon>
    </lineage>
</organism>
<evidence type="ECO:0000256" key="1">
    <source>
        <dbReference type="SAM" id="MobiDB-lite"/>
    </source>
</evidence>
<dbReference type="AlphaFoldDB" id="A0AAV8XQT4"/>
<keyword evidence="4" id="KW-1185">Reference proteome</keyword>
<dbReference type="EMBL" id="JANEYF010002893">
    <property type="protein sequence ID" value="KAJ8941187.1"/>
    <property type="molecule type" value="Genomic_DNA"/>
</dbReference>
<dbReference type="Pfam" id="PF13837">
    <property type="entry name" value="Myb_DNA-bind_4"/>
    <property type="match status" value="1"/>
</dbReference>
<gene>
    <name evidence="3" type="ORF">NQ314_010486</name>
</gene>
<accession>A0AAV8XQT4</accession>
<dbReference type="PANTHER" id="PTHR47595:SF1">
    <property type="entry name" value="MYB_SANT-LIKE DNA-BINDING DOMAIN-CONTAINING PROTEIN"/>
    <property type="match status" value="1"/>
</dbReference>
<protein>
    <recommendedName>
        <fullName evidence="2">Myb/SANT-like DNA-binding domain-containing protein</fullName>
    </recommendedName>
</protein>
<dbReference type="Gene3D" id="1.10.10.60">
    <property type="entry name" value="Homeodomain-like"/>
    <property type="match status" value="1"/>
</dbReference>
<evidence type="ECO:0000313" key="3">
    <source>
        <dbReference type="EMBL" id="KAJ8941187.1"/>
    </source>
</evidence>
<feature type="region of interest" description="Disordered" evidence="1">
    <location>
        <begin position="186"/>
        <end position="210"/>
    </location>
</feature>
<reference evidence="3" key="1">
    <citation type="journal article" date="2023" name="Insect Mol. Biol.">
        <title>Genome sequencing provides insights into the evolution of gene families encoding plant cell wall-degrading enzymes in longhorned beetles.</title>
        <authorList>
            <person name="Shin N.R."/>
            <person name="Okamura Y."/>
            <person name="Kirsch R."/>
            <person name="Pauchet Y."/>
        </authorList>
    </citation>
    <scope>NUCLEOTIDE SEQUENCE</scope>
    <source>
        <strain evidence="3">RBIC_L_NR</strain>
    </source>
</reference>
<evidence type="ECO:0000259" key="2">
    <source>
        <dbReference type="Pfam" id="PF13837"/>
    </source>
</evidence>
<dbReference type="Proteomes" id="UP001162156">
    <property type="component" value="Unassembled WGS sequence"/>
</dbReference>
<name>A0AAV8XQT4_9CUCU</name>
<dbReference type="InterPro" id="IPR044822">
    <property type="entry name" value="Myb_DNA-bind_4"/>
</dbReference>
<comment type="caution">
    <text evidence="3">The sequence shown here is derived from an EMBL/GenBank/DDBJ whole genome shotgun (WGS) entry which is preliminary data.</text>
</comment>
<proteinExistence type="predicted"/>